<accession>A0AA88GME5</accession>
<gene>
    <name evidence="3" type="ORF">C9374_006572</name>
</gene>
<feature type="domain" description="Protein kinase" evidence="2">
    <location>
        <begin position="930"/>
        <end position="1291"/>
    </location>
</feature>
<feature type="region of interest" description="Disordered" evidence="1">
    <location>
        <begin position="524"/>
        <end position="555"/>
    </location>
</feature>
<dbReference type="GO" id="GO:0004674">
    <property type="term" value="F:protein serine/threonine kinase activity"/>
    <property type="evidence" value="ECO:0007669"/>
    <property type="project" value="TreeGrafter"/>
</dbReference>
<dbReference type="GeneID" id="68099026"/>
<organism evidence="3 4">
    <name type="scientific">Naegleria lovaniensis</name>
    <name type="common">Amoeba</name>
    <dbReference type="NCBI Taxonomy" id="51637"/>
    <lineage>
        <taxon>Eukaryota</taxon>
        <taxon>Discoba</taxon>
        <taxon>Heterolobosea</taxon>
        <taxon>Tetramitia</taxon>
        <taxon>Eutetramitia</taxon>
        <taxon>Vahlkampfiidae</taxon>
        <taxon>Naegleria</taxon>
    </lineage>
</organism>
<feature type="compositionally biased region" description="Acidic residues" evidence="1">
    <location>
        <begin position="47"/>
        <end position="60"/>
    </location>
</feature>
<dbReference type="PANTHER" id="PTHR44167:SF18">
    <property type="entry name" value="PROTEIN KINASE DOMAIN-CONTAINING PROTEIN"/>
    <property type="match status" value="1"/>
</dbReference>
<dbReference type="PROSITE" id="PS50011">
    <property type="entry name" value="PROTEIN_KINASE_DOM"/>
    <property type="match status" value="2"/>
</dbReference>
<proteinExistence type="predicted"/>
<name>A0AA88GME5_NAELO</name>
<feature type="region of interest" description="Disordered" evidence="1">
    <location>
        <begin position="116"/>
        <end position="164"/>
    </location>
</feature>
<dbReference type="GO" id="GO:0005524">
    <property type="term" value="F:ATP binding"/>
    <property type="evidence" value="ECO:0007669"/>
    <property type="project" value="InterPro"/>
</dbReference>
<feature type="compositionally biased region" description="Low complexity" evidence="1">
    <location>
        <begin position="77"/>
        <end position="94"/>
    </location>
</feature>
<evidence type="ECO:0000259" key="2">
    <source>
        <dbReference type="PROSITE" id="PS50011"/>
    </source>
</evidence>
<dbReference type="GO" id="GO:0005634">
    <property type="term" value="C:nucleus"/>
    <property type="evidence" value="ECO:0007669"/>
    <property type="project" value="TreeGrafter"/>
</dbReference>
<evidence type="ECO:0000313" key="4">
    <source>
        <dbReference type="Proteomes" id="UP000816034"/>
    </source>
</evidence>
<dbReference type="SMART" id="SM00220">
    <property type="entry name" value="S_TKc"/>
    <property type="match status" value="1"/>
</dbReference>
<feature type="compositionally biased region" description="Low complexity" evidence="1">
    <location>
        <begin position="440"/>
        <end position="456"/>
    </location>
</feature>
<sequence length="1294" mass="146841">MGQNKSSGAVSDSFSEYLEKASLSSREQDLYRPNTSDDVSSTTSFVEGDESDSSSTDDESEYLKDQLGEEDDSSAFTNPLHSTLSSSSTMMNSTRVPNSTPVFKSNNAKITFHIDHVTVRRKRRRLPTTACSPQPPNNENFPSSPSPQTSSPRAPQNIASQPSPSKQWYICEKYSELKKMDGKLGNVFLATQVAYKKSYHNGNYSQQQPSLQQQRPVADILTSPLLPNSFQSTSTCSCNNTDTADDKSMNFSRNHAILHPHHNRPVIIKFLKCSQQEWNGASSANSQYPLERYLNELKNYWYMTLNSISHGRSNDSSEDKKRDDFFFKIYVDRNFYNSPVPGNGHVFIMLVMPYFEHCLSSIISQYKRMDKTFSLLEIIQIFKQILRPILQLHQLGYGHHNLKPENVFIIPPYHTPHHHYYPSTPRNRPNKLRKQGLTKSNHSNESSPSSFQSSSSIPTYTPLSHIGQEYDIILTDPFPRMNILQRSNTSLMNMSAIRKSVASFNDLLLSDSLHYNNHRKSMMGLEPLSPHSILTPSPSSNSMSPTTQPPSSPSAYNINNPSIFNLTLSLTSTKSLNEFKPFPNRHAFEMKSLSEYLSPEFKELQSLNSGKKYVTIKQFSENLSTESGCEADMKSNYELLSTSIIGATDIFALGILFYQIMSLDLTLDSLVHASSNHSKRCFIRESIMMNYRQDVEFLDLYERLIDLITYQMLAVHPEERISPKNLFLHLDQIESFIKRRVMVIHWDLDKTTATSGTVGNAMMTNCTNVTPKTLLQKSTLSANSLTFNAEEAESIFYKLMVLQYAGGVKNALPELMKKLVCISLYSPLRGFQSPYQTTGSSDFKKTSSKNESISNMITLTSVGSEDSGKFSLTVAVDEIDHDDPFSILDHIDLQGFYHPEHDVKSLNQLGFSPEVFSMRGIGSCFGASKFKIEKFLECKRSKEVVLASKRSLRKNPIFNNTQQYRVTCIPIHSCMTLNATPRTLISIDPKLQVPFCEEYSSDVNKCISSHDSIDYYFNGYNIIETILNSYNYSQTLFPVIEKFSWVNMHCIVEPGNILNCTPLSQYLALKKESSSDITIDDLTPSYLSSSSMLLSTTQEHLHYLDEEEYVKLQIQSFVKPLPKTHSSPFTTLQVCNFALQLTESLNYFHQLDIVHCNINTETILFCEEKLVITGYDDSQVKGTKLGDHSFVAPEYFFALQNGQALMITDKLDIYQFGILLIELILGLELDSSISVLAITQNEERFVKELDFQFELRNIPKRISSLLKTCVCANPKKRMSSKEMLYELNEILKKK</sequence>
<protein>
    <recommendedName>
        <fullName evidence="2">Protein kinase domain-containing protein</fullName>
    </recommendedName>
</protein>
<dbReference type="RefSeq" id="XP_044546717.1">
    <property type="nucleotide sequence ID" value="XM_044696447.1"/>
</dbReference>
<dbReference type="Pfam" id="PF00069">
    <property type="entry name" value="Pkinase"/>
    <property type="match status" value="1"/>
</dbReference>
<dbReference type="EMBL" id="PYSW02000028">
    <property type="protein sequence ID" value="KAG2379455.1"/>
    <property type="molecule type" value="Genomic_DNA"/>
</dbReference>
<dbReference type="GO" id="GO:0044773">
    <property type="term" value="P:mitotic DNA damage checkpoint signaling"/>
    <property type="evidence" value="ECO:0007669"/>
    <property type="project" value="TreeGrafter"/>
</dbReference>
<dbReference type="Gene3D" id="1.10.510.10">
    <property type="entry name" value="Transferase(Phosphotransferase) domain 1"/>
    <property type="match status" value="2"/>
</dbReference>
<feature type="compositionally biased region" description="Low complexity" evidence="1">
    <location>
        <begin position="137"/>
        <end position="155"/>
    </location>
</feature>
<dbReference type="GO" id="GO:0005737">
    <property type="term" value="C:cytoplasm"/>
    <property type="evidence" value="ECO:0007669"/>
    <property type="project" value="TreeGrafter"/>
</dbReference>
<keyword evidence="4" id="KW-1185">Reference proteome</keyword>
<dbReference type="PANTHER" id="PTHR44167">
    <property type="entry name" value="OVARIAN-SPECIFIC SERINE/THREONINE-PROTEIN KINASE LOK-RELATED"/>
    <property type="match status" value="1"/>
</dbReference>
<evidence type="ECO:0000256" key="1">
    <source>
        <dbReference type="SAM" id="MobiDB-lite"/>
    </source>
</evidence>
<dbReference type="SUPFAM" id="SSF56112">
    <property type="entry name" value="Protein kinase-like (PK-like)"/>
    <property type="match status" value="2"/>
</dbReference>
<feature type="domain" description="Protein kinase" evidence="2">
    <location>
        <begin position="173"/>
        <end position="737"/>
    </location>
</feature>
<feature type="region of interest" description="Disordered" evidence="1">
    <location>
        <begin position="419"/>
        <end position="457"/>
    </location>
</feature>
<dbReference type="InterPro" id="IPR011009">
    <property type="entry name" value="Kinase-like_dom_sf"/>
</dbReference>
<comment type="caution">
    <text evidence="3">The sequence shown here is derived from an EMBL/GenBank/DDBJ whole genome shotgun (WGS) entry which is preliminary data.</text>
</comment>
<feature type="compositionally biased region" description="Low complexity" evidence="1">
    <location>
        <begin position="535"/>
        <end position="546"/>
    </location>
</feature>
<dbReference type="Proteomes" id="UP000816034">
    <property type="component" value="Unassembled WGS sequence"/>
</dbReference>
<feature type="region of interest" description="Disordered" evidence="1">
    <location>
        <begin position="21"/>
        <end position="103"/>
    </location>
</feature>
<evidence type="ECO:0000313" key="3">
    <source>
        <dbReference type="EMBL" id="KAG2379455.1"/>
    </source>
</evidence>
<dbReference type="InterPro" id="IPR000719">
    <property type="entry name" value="Prot_kinase_dom"/>
</dbReference>
<reference evidence="3 4" key="1">
    <citation type="journal article" date="2018" name="BMC Genomics">
        <title>The genome of Naegleria lovaniensis, the basis for a comparative approach to unravel pathogenicity factors of the human pathogenic amoeba N. fowleri.</title>
        <authorList>
            <person name="Liechti N."/>
            <person name="Schurch N."/>
            <person name="Bruggmann R."/>
            <person name="Wittwer M."/>
        </authorList>
    </citation>
    <scope>NUCLEOTIDE SEQUENCE [LARGE SCALE GENOMIC DNA]</scope>
    <source>
        <strain evidence="3 4">ATCC 30569</strain>
    </source>
</reference>